<evidence type="ECO:0000256" key="3">
    <source>
        <dbReference type="SAM" id="MobiDB-lite"/>
    </source>
</evidence>
<sequence length="322" mass="33990">MRVNVQRRNGACGVDHPTPPTVPPERAEDGGSGVAQANHALALGLKDEGSRHFAAGRYTRAAASFSAALKVSEHGAPLQATLLSNRSAAYLQWSQPALAAADAQAAVVFSPREPKPYFRLARALIAMALPELAAYVCGEWAERECGDASARQRAQLRELREAALARVSPDAQPSARGPLSVRVCVRSQRSRHMRSLSLAAGAATTGAATTTRVCEILTAGDGGVLLQTLANVLHIPRARLKVVCDGKVLKDAHAAELVRAAAARAPSGRPLVLHALGEPSDDESDVDARSVEAVCNQLQTERHDAVARLRAARGDLLDALLL</sequence>
<dbReference type="Proteomes" id="UP000751190">
    <property type="component" value="Unassembled WGS sequence"/>
</dbReference>
<keyword evidence="5" id="KW-1185">Reference proteome</keyword>
<evidence type="ECO:0000313" key="5">
    <source>
        <dbReference type="Proteomes" id="UP000751190"/>
    </source>
</evidence>
<evidence type="ECO:0000313" key="4">
    <source>
        <dbReference type="EMBL" id="KAG8470749.1"/>
    </source>
</evidence>
<proteinExistence type="predicted"/>
<reference evidence="4" key="1">
    <citation type="submission" date="2021-05" db="EMBL/GenBank/DDBJ databases">
        <title>The genome of the haptophyte Pavlova lutheri (Diacronema luteri, Pavlovales) - a model for lipid biosynthesis in eukaryotic algae.</title>
        <authorList>
            <person name="Hulatt C.J."/>
            <person name="Posewitz M.C."/>
        </authorList>
    </citation>
    <scope>NUCLEOTIDE SEQUENCE</scope>
    <source>
        <strain evidence="4">NIVA-4/92</strain>
    </source>
</reference>
<dbReference type="PANTHER" id="PTHR22904:SF523">
    <property type="entry name" value="STRESS-INDUCED-PHOSPHOPROTEIN 1"/>
    <property type="match status" value="1"/>
</dbReference>
<protein>
    <submittedName>
        <fullName evidence="4">Uncharacterized protein</fullName>
    </submittedName>
</protein>
<evidence type="ECO:0000256" key="1">
    <source>
        <dbReference type="ARBA" id="ARBA00022737"/>
    </source>
</evidence>
<comment type="caution">
    <text evidence="4">The sequence shown here is derived from an EMBL/GenBank/DDBJ whole genome shotgun (WGS) entry which is preliminary data.</text>
</comment>
<evidence type="ECO:0000256" key="2">
    <source>
        <dbReference type="ARBA" id="ARBA00022803"/>
    </source>
</evidence>
<dbReference type="GO" id="GO:0051879">
    <property type="term" value="F:Hsp90 protein binding"/>
    <property type="evidence" value="ECO:0007669"/>
    <property type="project" value="TreeGrafter"/>
</dbReference>
<dbReference type="AlphaFoldDB" id="A0A8J5Y4H4"/>
<organism evidence="4 5">
    <name type="scientific">Diacronema lutheri</name>
    <name type="common">Unicellular marine alga</name>
    <name type="synonym">Monochrysis lutheri</name>
    <dbReference type="NCBI Taxonomy" id="2081491"/>
    <lineage>
        <taxon>Eukaryota</taxon>
        <taxon>Haptista</taxon>
        <taxon>Haptophyta</taxon>
        <taxon>Pavlovophyceae</taxon>
        <taxon>Pavlovales</taxon>
        <taxon>Pavlovaceae</taxon>
        <taxon>Diacronema</taxon>
    </lineage>
</organism>
<dbReference type="Gene3D" id="1.25.40.10">
    <property type="entry name" value="Tetratricopeptide repeat domain"/>
    <property type="match status" value="1"/>
</dbReference>
<dbReference type="OrthoDB" id="2423701at2759"/>
<gene>
    <name evidence="4" type="ORF">KFE25_009170</name>
</gene>
<accession>A0A8J5Y4H4</accession>
<dbReference type="PANTHER" id="PTHR22904">
    <property type="entry name" value="TPR REPEAT CONTAINING PROTEIN"/>
    <property type="match status" value="1"/>
</dbReference>
<dbReference type="EMBL" id="JAGTXO010000001">
    <property type="protein sequence ID" value="KAG8470749.1"/>
    <property type="molecule type" value="Genomic_DNA"/>
</dbReference>
<keyword evidence="1" id="KW-0677">Repeat</keyword>
<name>A0A8J5Y4H4_DIALT</name>
<feature type="region of interest" description="Disordered" evidence="3">
    <location>
        <begin position="1"/>
        <end position="32"/>
    </location>
</feature>
<dbReference type="InterPro" id="IPR011990">
    <property type="entry name" value="TPR-like_helical_dom_sf"/>
</dbReference>
<dbReference type="SUPFAM" id="SSF48452">
    <property type="entry name" value="TPR-like"/>
    <property type="match status" value="1"/>
</dbReference>
<keyword evidence="2" id="KW-0802">TPR repeat</keyword>